<evidence type="ECO:0000256" key="1">
    <source>
        <dbReference type="ARBA" id="ARBA00022676"/>
    </source>
</evidence>
<keyword evidence="1" id="KW-0328">Glycosyltransferase</keyword>
<comment type="caution">
    <text evidence="5">The sequence shown here is derived from an EMBL/GenBank/DDBJ whole genome shotgun (WGS) entry which is preliminary data.</text>
</comment>
<evidence type="ECO:0000259" key="3">
    <source>
        <dbReference type="Pfam" id="PF00534"/>
    </source>
</evidence>
<evidence type="ECO:0000313" key="6">
    <source>
        <dbReference type="Proteomes" id="UP000297477"/>
    </source>
</evidence>
<feature type="domain" description="Glycosyltransferase subfamily 4-like N-terminal" evidence="4">
    <location>
        <begin position="76"/>
        <end position="151"/>
    </location>
</feature>
<dbReference type="Pfam" id="PF13439">
    <property type="entry name" value="Glyco_transf_4"/>
    <property type="match status" value="1"/>
</dbReference>
<keyword evidence="6" id="KW-1185">Reference proteome</keyword>
<dbReference type="Gene3D" id="3.40.50.2000">
    <property type="entry name" value="Glycogen Phosphorylase B"/>
    <property type="match status" value="2"/>
</dbReference>
<evidence type="ECO:0000256" key="2">
    <source>
        <dbReference type="ARBA" id="ARBA00022679"/>
    </source>
</evidence>
<evidence type="ECO:0000313" key="5">
    <source>
        <dbReference type="EMBL" id="TFI01266.1"/>
    </source>
</evidence>
<reference evidence="5 6" key="1">
    <citation type="submission" date="2019-03" db="EMBL/GenBank/DDBJ databases">
        <title>Reclassification of Micrococcus aloeverae and Micrococcus yunnanensis as later heterotypic synonyms of Micrococcus luteus.</title>
        <authorList>
            <person name="Huang C.-H."/>
        </authorList>
    </citation>
    <scope>NUCLEOTIDE SEQUENCE [LARGE SCALE GENOMIC DNA]</scope>
    <source>
        <strain evidence="5 6">BCRC 12151</strain>
    </source>
</reference>
<dbReference type="CDD" id="cd03809">
    <property type="entry name" value="GT4_MtfB-like"/>
    <property type="match status" value="1"/>
</dbReference>
<dbReference type="EMBL" id="SPKT01000002">
    <property type="protein sequence ID" value="TFI01266.1"/>
    <property type="molecule type" value="Genomic_DNA"/>
</dbReference>
<accession>A0ABY2K291</accession>
<dbReference type="Pfam" id="PF00534">
    <property type="entry name" value="Glycos_transf_1"/>
    <property type="match status" value="1"/>
</dbReference>
<dbReference type="InterPro" id="IPR028098">
    <property type="entry name" value="Glyco_trans_4-like_N"/>
</dbReference>
<feature type="domain" description="Glycosyl transferase family 1" evidence="3">
    <location>
        <begin position="166"/>
        <end position="311"/>
    </location>
</feature>
<organism evidence="5 6">
    <name type="scientific">Micrococcus lylae</name>
    <dbReference type="NCBI Taxonomy" id="1273"/>
    <lineage>
        <taxon>Bacteria</taxon>
        <taxon>Bacillati</taxon>
        <taxon>Actinomycetota</taxon>
        <taxon>Actinomycetes</taxon>
        <taxon>Micrococcales</taxon>
        <taxon>Micrococcaceae</taxon>
        <taxon>Micrococcus</taxon>
    </lineage>
</organism>
<dbReference type="InterPro" id="IPR001296">
    <property type="entry name" value="Glyco_trans_1"/>
</dbReference>
<gene>
    <name evidence="5" type="ORF">E4A49_01795</name>
</gene>
<dbReference type="PANTHER" id="PTHR46401">
    <property type="entry name" value="GLYCOSYLTRANSFERASE WBBK-RELATED"/>
    <property type="match status" value="1"/>
</dbReference>
<dbReference type="PANTHER" id="PTHR46401:SF2">
    <property type="entry name" value="GLYCOSYLTRANSFERASE WBBK-RELATED"/>
    <property type="match status" value="1"/>
</dbReference>
<evidence type="ECO:0000259" key="4">
    <source>
        <dbReference type="Pfam" id="PF13439"/>
    </source>
</evidence>
<sequence length="343" mass="37443">MKIYMPSRILDRHVGGNTTYARHIAQGMRERGHQVLSMPAHTMAPVTALLETGFGLRRGGAEDVLHYVADTGPLLDTRRPSVVTVHGVASRWISTARTPRQEWTWRTRVSRAIAATDAVITVSESSADDIADVFGLDRSRITSIPHGIDVAHFSRPVVMSDAVRARVPKNFVLYLGNLEPRKNVVNLIRAFESPAVKALGVPLVIAGKPAWNYSQILNEIEGSSNVIALGFVSDDDRVAMMQNCALFAFPSLYEGFGFPVLEAMAAGAAVITTDRGSLKEVAGPALLFDGVDEEAIQAGLLHALEDSRRREESRVSGLTWASQFSWGRSVARHEEVYRAVLSA</sequence>
<dbReference type="Proteomes" id="UP000297477">
    <property type="component" value="Unassembled WGS sequence"/>
</dbReference>
<dbReference type="SUPFAM" id="SSF53756">
    <property type="entry name" value="UDP-Glycosyltransferase/glycogen phosphorylase"/>
    <property type="match status" value="1"/>
</dbReference>
<keyword evidence="2" id="KW-0808">Transferase</keyword>
<name>A0ABY2K291_9MICC</name>
<protein>
    <submittedName>
        <fullName evidence="5">Glycosyltransferase family 1 protein</fullName>
    </submittedName>
</protein>
<proteinExistence type="predicted"/>